<feature type="compositionally biased region" description="Polar residues" evidence="10">
    <location>
        <begin position="19"/>
        <end position="33"/>
    </location>
</feature>
<accession>A0ABR0KJV1</accession>
<feature type="region of interest" description="Disordered" evidence="10">
    <location>
        <begin position="129"/>
        <end position="170"/>
    </location>
</feature>
<gene>
    <name evidence="12" type="ORF">LTR24_001689</name>
</gene>
<evidence type="ECO:0000256" key="8">
    <source>
        <dbReference type="ARBA" id="ARBA00032113"/>
    </source>
</evidence>
<keyword evidence="13" id="KW-1185">Reference proteome</keyword>
<feature type="region of interest" description="Disordered" evidence="10">
    <location>
        <begin position="233"/>
        <end position="257"/>
    </location>
</feature>
<feature type="region of interest" description="Disordered" evidence="10">
    <location>
        <begin position="1"/>
        <end position="54"/>
    </location>
</feature>
<dbReference type="SMART" id="SM00256">
    <property type="entry name" value="FBOX"/>
    <property type="match status" value="1"/>
</dbReference>
<dbReference type="PANTHER" id="PTHR19848">
    <property type="entry name" value="WD40 REPEAT PROTEIN"/>
    <property type="match status" value="1"/>
</dbReference>
<sequence length="717" mass="80785">MQQQQDSSACIAPNRRASLVTTTRPATSGNPYATTSSTPSDRRRDRFSYHPPPSYQNNEWRFLRQTEGAGPVFVNDEQMYTDPFAQFQLVSGAQPPARQHARRPSSLADSIRNGFSSVRSLGRRMSLSMRNKSRTTIEGRPELETVLNRPDTMASQPRSQSRMHSLRSLRRPSMPILDLYTAPENELQDASRPALHRGKPSYHQIATLPQRPEYPTGGAGARASAAAQNEALYQSRATPLPPYRPRSGSYEEHRDSESGIGIVLDDLERSDSRAPHLLRHDPADILAPELLEHIFSFLDAPSLVDATLVSRKWRDYCQSQSVWRVVFYREYAPTRPTRVLGAPRTEGLGKNMAGQDWRKLYAVRKSIDRRWANGEAAAIYLNGHKDSVYCVQFDEDKIITGSRDKTIRVWDARTYQCLKKLAPPDNEREQRRVERPDVEPSGMVPFFKMDASSMEPRSRQLPMWHHASVLCLQYDSEILVTGSSDFTCIVWSIKNDYEPMFRLTGHRAGVLDVCIDSTRIITCSKDSTIKIWNRFTGSLIKTLTGHRGPVNAVQVRGNLLASASGDTMAKLWRLDTGMCIKEFRSKERGLACVEFSEDGRTIFAGGNDHVIYEYDTTNGNVRRELHGHKELVRSLHLDTAHERLISGSYDHSLKVWDTKTGTGQEDGGMKLNLEGWTSSWMLAAKSSYRKIACASQDGRVVIIDFGFGISGVDLIEA</sequence>
<evidence type="ECO:0000259" key="11">
    <source>
        <dbReference type="PROSITE" id="PS50181"/>
    </source>
</evidence>
<evidence type="ECO:0000256" key="1">
    <source>
        <dbReference type="ARBA" id="ARBA00002730"/>
    </source>
</evidence>
<reference evidence="12 13" key="1">
    <citation type="submission" date="2023-08" db="EMBL/GenBank/DDBJ databases">
        <title>Black Yeasts Isolated from many extreme environments.</title>
        <authorList>
            <person name="Coleine C."/>
            <person name="Stajich J.E."/>
            <person name="Selbmann L."/>
        </authorList>
    </citation>
    <scope>NUCLEOTIDE SEQUENCE [LARGE SCALE GENOMIC DNA]</scope>
    <source>
        <strain evidence="12 13">CCFEE 5885</strain>
    </source>
</reference>
<feature type="repeat" description="WD" evidence="9">
    <location>
        <begin position="503"/>
        <end position="542"/>
    </location>
</feature>
<keyword evidence="6" id="KW-0677">Repeat</keyword>
<evidence type="ECO:0000256" key="4">
    <source>
        <dbReference type="ARBA" id="ARBA00015819"/>
    </source>
</evidence>
<dbReference type="InterPro" id="IPR001810">
    <property type="entry name" value="F-box_dom"/>
</dbReference>
<dbReference type="InterPro" id="IPR036047">
    <property type="entry name" value="F-box-like_dom_sf"/>
</dbReference>
<dbReference type="PROSITE" id="PS50181">
    <property type="entry name" value="FBOX"/>
    <property type="match status" value="1"/>
</dbReference>
<dbReference type="EMBL" id="JAVRRG010000013">
    <property type="protein sequence ID" value="KAK5098584.1"/>
    <property type="molecule type" value="Genomic_DNA"/>
</dbReference>
<dbReference type="SUPFAM" id="SSF50978">
    <property type="entry name" value="WD40 repeat-like"/>
    <property type="match status" value="1"/>
</dbReference>
<keyword evidence="5 9" id="KW-0853">WD repeat</keyword>
<feature type="repeat" description="WD" evidence="9">
    <location>
        <begin position="543"/>
        <end position="582"/>
    </location>
</feature>
<evidence type="ECO:0000256" key="10">
    <source>
        <dbReference type="SAM" id="MobiDB-lite"/>
    </source>
</evidence>
<evidence type="ECO:0000256" key="7">
    <source>
        <dbReference type="ARBA" id="ARBA00030034"/>
    </source>
</evidence>
<dbReference type="InterPro" id="IPR036322">
    <property type="entry name" value="WD40_repeat_dom_sf"/>
</dbReference>
<dbReference type="Gene3D" id="1.20.1280.50">
    <property type="match status" value="1"/>
</dbReference>
<dbReference type="PROSITE" id="PS50294">
    <property type="entry name" value="WD_REPEATS_REGION"/>
    <property type="match status" value="3"/>
</dbReference>
<evidence type="ECO:0000313" key="13">
    <source>
        <dbReference type="Proteomes" id="UP001345013"/>
    </source>
</evidence>
<evidence type="ECO:0000256" key="3">
    <source>
        <dbReference type="ARBA" id="ARBA00011725"/>
    </source>
</evidence>
<dbReference type="InterPro" id="IPR019775">
    <property type="entry name" value="WD40_repeat_CS"/>
</dbReference>
<dbReference type="Pfam" id="PF00400">
    <property type="entry name" value="WD40"/>
    <property type="match status" value="6"/>
</dbReference>
<dbReference type="SMART" id="SM00320">
    <property type="entry name" value="WD40"/>
    <property type="match status" value="7"/>
</dbReference>
<feature type="compositionally biased region" description="Polar residues" evidence="10">
    <location>
        <begin position="153"/>
        <end position="163"/>
    </location>
</feature>
<dbReference type="PANTHER" id="PTHR19848:SF8">
    <property type="entry name" value="F-BOX AND WD REPEAT DOMAIN CONTAINING 7"/>
    <property type="match status" value="1"/>
</dbReference>
<evidence type="ECO:0000256" key="5">
    <source>
        <dbReference type="ARBA" id="ARBA00022574"/>
    </source>
</evidence>
<dbReference type="InterPro" id="IPR020472">
    <property type="entry name" value="WD40_PAC1"/>
</dbReference>
<evidence type="ECO:0000256" key="2">
    <source>
        <dbReference type="ARBA" id="ARBA00007968"/>
    </source>
</evidence>
<evidence type="ECO:0000313" key="12">
    <source>
        <dbReference type="EMBL" id="KAK5098584.1"/>
    </source>
</evidence>
<dbReference type="PROSITE" id="PS50082">
    <property type="entry name" value="WD_REPEATS_2"/>
    <property type="match status" value="4"/>
</dbReference>
<dbReference type="InterPro" id="IPR015943">
    <property type="entry name" value="WD40/YVTN_repeat-like_dom_sf"/>
</dbReference>
<dbReference type="PROSITE" id="PS00678">
    <property type="entry name" value="WD_REPEATS_1"/>
    <property type="match status" value="2"/>
</dbReference>
<evidence type="ECO:0000256" key="9">
    <source>
        <dbReference type="PROSITE-ProRule" id="PRU00221"/>
    </source>
</evidence>
<protein>
    <recommendedName>
        <fullName evidence="4">Probable E3 ubiquitin ligase complex SCF subunit sconB</fullName>
    </recommendedName>
    <alternativeName>
        <fullName evidence="8">Sulfur controller B</fullName>
    </alternativeName>
    <alternativeName>
        <fullName evidence="7">Sulfur metabolite repression control protein B</fullName>
    </alternativeName>
</protein>
<dbReference type="InterPro" id="IPR001680">
    <property type="entry name" value="WD40_rpt"/>
</dbReference>
<evidence type="ECO:0000256" key="6">
    <source>
        <dbReference type="ARBA" id="ARBA00022737"/>
    </source>
</evidence>
<dbReference type="SUPFAM" id="SSF81383">
    <property type="entry name" value="F-box domain"/>
    <property type="match status" value="1"/>
</dbReference>
<dbReference type="CDD" id="cd00200">
    <property type="entry name" value="WD40"/>
    <property type="match status" value="1"/>
</dbReference>
<dbReference type="Proteomes" id="UP001345013">
    <property type="component" value="Unassembled WGS sequence"/>
</dbReference>
<feature type="domain" description="F-box" evidence="11">
    <location>
        <begin position="280"/>
        <end position="326"/>
    </location>
</feature>
<feature type="repeat" description="WD" evidence="9">
    <location>
        <begin position="625"/>
        <end position="666"/>
    </location>
</feature>
<feature type="repeat" description="WD" evidence="9">
    <location>
        <begin position="381"/>
        <end position="420"/>
    </location>
</feature>
<organism evidence="12 13">
    <name type="scientific">Lithohypha guttulata</name>
    <dbReference type="NCBI Taxonomy" id="1690604"/>
    <lineage>
        <taxon>Eukaryota</taxon>
        <taxon>Fungi</taxon>
        <taxon>Dikarya</taxon>
        <taxon>Ascomycota</taxon>
        <taxon>Pezizomycotina</taxon>
        <taxon>Eurotiomycetes</taxon>
        <taxon>Chaetothyriomycetidae</taxon>
        <taxon>Chaetothyriales</taxon>
        <taxon>Trichomeriaceae</taxon>
        <taxon>Lithohypha</taxon>
    </lineage>
</organism>
<dbReference type="Gene3D" id="2.130.10.10">
    <property type="entry name" value="YVTN repeat-like/Quinoprotein amine dehydrogenase"/>
    <property type="match status" value="2"/>
</dbReference>
<comment type="similarity">
    <text evidence="2">Belongs to the WD repeat MET30/SCONB/SCON-2 family.</text>
</comment>
<comment type="subunit">
    <text evidence="3">Component of the SCF(sconB) E3 ubiquitin ligase complex.</text>
</comment>
<comment type="caution">
    <text evidence="12">The sequence shown here is derived from an EMBL/GenBank/DDBJ whole genome shotgun (WGS) entry which is preliminary data.</text>
</comment>
<dbReference type="PRINTS" id="PR00320">
    <property type="entry name" value="GPROTEINBRPT"/>
</dbReference>
<name>A0ABR0KJV1_9EURO</name>
<dbReference type="Pfam" id="PF12937">
    <property type="entry name" value="F-box-like"/>
    <property type="match status" value="1"/>
</dbReference>
<proteinExistence type="inferred from homology"/>
<comment type="function">
    <text evidence="1">Component of the SCF(sconB) E3 ubiquitin ligase complex involved in the regulation of sulfur metabolite repression, probably by mediating the inactivation or degradation of the metR transcription factor.</text>
</comment>